<dbReference type="InterPro" id="IPR054353">
    <property type="entry name" value="IstA-like_C"/>
</dbReference>
<protein>
    <recommendedName>
        <fullName evidence="1">Transposase for insertion sequence element IS21-like C-terminal domain-containing protein</fullName>
    </recommendedName>
</protein>
<gene>
    <name evidence="2" type="ORF">HMPREF1315_1929</name>
</gene>
<feature type="domain" description="Transposase for insertion sequence element IS21-like C-terminal" evidence="1">
    <location>
        <begin position="49"/>
        <end position="118"/>
    </location>
</feature>
<evidence type="ECO:0000313" key="3">
    <source>
        <dbReference type="Proteomes" id="UP000005929"/>
    </source>
</evidence>
<dbReference type="AlphaFoldDB" id="A0AAV3FKR9"/>
<dbReference type="Proteomes" id="UP000005929">
    <property type="component" value="Unassembled WGS sequence"/>
</dbReference>
<comment type="caution">
    <text evidence="2">The sequence shown here is derived from an EMBL/GenBank/DDBJ whole genome shotgun (WGS) entry which is preliminary data.</text>
</comment>
<dbReference type="Pfam" id="PF22483">
    <property type="entry name" value="Mu-transpos_C_2"/>
    <property type="match status" value="1"/>
</dbReference>
<name>A0AAV3FKR9_BIFLL</name>
<accession>A0AAV3FKR9</accession>
<proteinExistence type="predicted"/>
<organism evidence="2 3">
    <name type="scientific">Bifidobacterium longum subsp. longum 2-2B</name>
    <dbReference type="NCBI Taxonomy" id="1161745"/>
    <lineage>
        <taxon>Bacteria</taxon>
        <taxon>Bacillati</taxon>
        <taxon>Actinomycetota</taxon>
        <taxon>Actinomycetes</taxon>
        <taxon>Bifidobacteriales</taxon>
        <taxon>Bifidobacteriaceae</taxon>
        <taxon>Bifidobacterium</taxon>
    </lineage>
</organism>
<evidence type="ECO:0000259" key="1">
    <source>
        <dbReference type="Pfam" id="PF22483"/>
    </source>
</evidence>
<evidence type="ECO:0000313" key="2">
    <source>
        <dbReference type="EMBL" id="EIJ24700.1"/>
    </source>
</evidence>
<reference evidence="2 3" key="1">
    <citation type="journal article" date="2013" name="Genome Announc.">
        <title>Draft Genome Sequences of Two Pairs of Human Intestinal Bifidobacterium longum subsp. longum Strains, 44B and 1-6B and 35B and 2-2B, Consecutively Isolated from Two Children after a 5-Year Time Period.</title>
        <authorList>
            <person name="Shkoporov A.N."/>
            <person name="Efimov B.A."/>
            <person name="Khokhlova E.V."/>
            <person name="Chaplin A.V."/>
            <person name="Kafarskaya L.I."/>
            <person name="Durkin A.S."/>
            <person name="McCorrison J."/>
            <person name="Torralba M."/>
            <person name="Gillis M."/>
            <person name="Sutton G."/>
            <person name="Weibel D.B."/>
            <person name="Nelson K.E."/>
            <person name="Smeianov V.V."/>
        </authorList>
    </citation>
    <scope>NUCLEOTIDE SEQUENCE [LARGE SCALE GENOMIC DNA]</scope>
    <source>
        <strain evidence="2 3">2-2B</strain>
    </source>
</reference>
<dbReference type="EMBL" id="AJTJ01000081">
    <property type="protein sequence ID" value="EIJ24700.1"/>
    <property type="molecule type" value="Genomic_DNA"/>
</dbReference>
<sequence>MPVPGVWSLDNFNLRLPGRCLEQGDKDHYRKGESQAGLFEDDRKALLPLPAKPFDVVTWTRMKADKYGNVTVQGRHRYAAGPEHAGHEMIVGLRALEVEILDAEGKRVITHPRSYGDKPTDSGDPSSQLGLLCDRPAAWRNSRVRDAMPDPLREWIDAQVFGFNVCWAGSAVFFRQCGLMVFPGVVIVSR</sequence>